<keyword evidence="2" id="KW-0251">Elongation factor</keyword>
<comment type="caution">
    <text evidence="2">The sequence shown here is derived from an EMBL/GenBank/DDBJ whole genome shotgun (WGS) entry which is preliminary data.</text>
</comment>
<dbReference type="EMBL" id="BKCJ011429899">
    <property type="protein sequence ID" value="GFD32946.1"/>
    <property type="molecule type" value="Genomic_DNA"/>
</dbReference>
<sequence>TASPDEIKAVAPNKSDKIKIMSGAQRGATGKLIGVDGSDGIVKLDETLDVKILDMHTLAKLAHLVITS</sequence>
<gene>
    <name evidence="2" type="ORF">Tci_904915</name>
</gene>
<feature type="domain" description="Spt5 KOW" evidence="1">
    <location>
        <begin position="10"/>
        <end position="61"/>
    </location>
</feature>
<dbReference type="GO" id="GO:0003746">
    <property type="term" value="F:translation elongation factor activity"/>
    <property type="evidence" value="ECO:0007669"/>
    <property type="project" value="UniProtKB-KW"/>
</dbReference>
<dbReference type="CDD" id="cd06086">
    <property type="entry name" value="KOW_Spt5_6"/>
    <property type="match status" value="1"/>
</dbReference>
<reference evidence="2" key="1">
    <citation type="journal article" date="2019" name="Sci. Rep.">
        <title>Draft genome of Tanacetum cinerariifolium, the natural source of mosquito coil.</title>
        <authorList>
            <person name="Yamashiro T."/>
            <person name="Shiraishi A."/>
            <person name="Satake H."/>
            <person name="Nakayama K."/>
        </authorList>
    </citation>
    <scope>NUCLEOTIDE SEQUENCE</scope>
</reference>
<evidence type="ECO:0000259" key="1">
    <source>
        <dbReference type="Pfam" id="PF23287"/>
    </source>
</evidence>
<feature type="non-terminal residue" evidence="2">
    <location>
        <position position="1"/>
    </location>
</feature>
<dbReference type="Pfam" id="PF23287">
    <property type="entry name" value="KOW7_SPT5"/>
    <property type="match status" value="1"/>
</dbReference>
<name>A0A699VHK1_TANCI</name>
<dbReference type="AlphaFoldDB" id="A0A699VHK1"/>
<dbReference type="InterPro" id="IPR057934">
    <property type="entry name" value="KOW_Spt5_7"/>
</dbReference>
<accession>A0A699VHK1</accession>
<evidence type="ECO:0000313" key="2">
    <source>
        <dbReference type="EMBL" id="GFD32946.1"/>
    </source>
</evidence>
<protein>
    <submittedName>
        <fullName evidence="2">Putative transcription elongation factor SPT5 homolog 1</fullName>
    </submittedName>
</protein>
<organism evidence="2">
    <name type="scientific">Tanacetum cinerariifolium</name>
    <name type="common">Dalmatian daisy</name>
    <name type="synonym">Chrysanthemum cinerariifolium</name>
    <dbReference type="NCBI Taxonomy" id="118510"/>
    <lineage>
        <taxon>Eukaryota</taxon>
        <taxon>Viridiplantae</taxon>
        <taxon>Streptophyta</taxon>
        <taxon>Embryophyta</taxon>
        <taxon>Tracheophyta</taxon>
        <taxon>Spermatophyta</taxon>
        <taxon>Magnoliopsida</taxon>
        <taxon>eudicotyledons</taxon>
        <taxon>Gunneridae</taxon>
        <taxon>Pentapetalae</taxon>
        <taxon>asterids</taxon>
        <taxon>campanulids</taxon>
        <taxon>Asterales</taxon>
        <taxon>Asteraceae</taxon>
        <taxon>Asteroideae</taxon>
        <taxon>Anthemideae</taxon>
        <taxon>Anthemidinae</taxon>
        <taxon>Tanacetum</taxon>
    </lineage>
</organism>
<keyword evidence="2" id="KW-0648">Protein biosynthesis</keyword>
<proteinExistence type="predicted"/>